<accession>U4R5Z6</accession>
<feature type="transmembrane region" description="Helical" evidence="1">
    <location>
        <begin position="65"/>
        <end position="83"/>
    </location>
</feature>
<feature type="transmembrane region" description="Helical" evidence="1">
    <location>
        <begin position="109"/>
        <end position="129"/>
    </location>
</feature>
<protein>
    <submittedName>
        <fullName evidence="2">Uncharacterized protein</fullName>
    </submittedName>
</protein>
<organism evidence="2 3">
    <name type="scientific">Ruminiclostridium papyrosolvens C7</name>
    <dbReference type="NCBI Taxonomy" id="1330534"/>
    <lineage>
        <taxon>Bacteria</taxon>
        <taxon>Bacillati</taxon>
        <taxon>Bacillota</taxon>
        <taxon>Clostridia</taxon>
        <taxon>Eubacteriales</taxon>
        <taxon>Oscillospiraceae</taxon>
        <taxon>Ruminiclostridium</taxon>
    </lineage>
</organism>
<name>U4R5Z6_9FIRM</name>
<keyword evidence="1" id="KW-1133">Transmembrane helix</keyword>
<feature type="transmembrane region" description="Helical" evidence="1">
    <location>
        <begin position="268"/>
        <end position="287"/>
    </location>
</feature>
<evidence type="ECO:0000313" key="2">
    <source>
        <dbReference type="EMBL" id="EPR13865.1"/>
    </source>
</evidence>
<evidence type="ECO:0000313" key="3">
    <source>
        <dbReference type="Proteomes" id="UP000016860"/>
    </source>
</evidence>
<dbReference type="OrthoDB" id="1739584at2"/>
<dbReference type="EMBL" id="ATAY01000014">
    <property type="protein sequence ID" value="EPR13865.1"/>
    <property type="molecule type" value="Genomic_DNA"/>
</dbReference>
<feature type="transmembrane region" description="Helical" evidence="1">
    <location>
        <begin position="165"/>
        <end position="189"/>
    </location>
</feature>
<feature type="transmembrane region" description="Helical" evidence="1">
    <location>
        <begin position="337"/>
        <end position="355"/>
    </location>
</feature>
<comment type="caution">
    <text evidence="2">The sequence shown here is derived from an EMBL/GenBank/DDBJ whole genome shotgun (WGS) entry which is preliminary data.</text>
</comment>
<sequence>MFCPNCGYEYRNEFSMCPDCQVSLEENIPDEKKHYNKNKIRLYKLNNVLKNTIKKALNSNFYNKLSLICYKLLIISLFLYSYFTLRYNSLLLIGPGWEIPVDLVKPIKFSANCAQLSFLLCIAFFIIAFKRVNEQKYIAKFILILWFIGNIILYIYFLQDVPENYVILIIKNWWVGLILPGILVPTLIFNDTSKKDGLKKHKYLAYLFNNVQNFQRGSRTNRIIEYIKKDYKKVLNFLLIMIACIAYHPKVSENFWDYLFGIQKSELIFIIDIFINFIVIISILCFESKFKLKYRFERVTRNIPEHRMGTVTFVLFLLSLAVLFLIIYFGGYLTNEFVLAYLLAYVGYAIPYYTLHIVRG</sequence>
<dbReference type="AlphaFoldDB" id="U4R5Z6"/>
<dbReference type="PATRIC" id="fig|1330534.3.peg.511"/>
<feature type="transmembrane region" description="Helical" evidence="1">
    <location>
        <begin position="141"/>
        <end position="159"/>
    </location>
</feature>
<feature type="transmembrane region" description="Helical" evidence="1">
    <location>
        <begin position="231"/>
        <end position="248"/>
    </location>
</feature>
<keyword evidence="1" id="KW-0812">Transmembrane</keyword>
<dbReference type="RefSeq" id="WP_020814147.1">
    <property type="nucleotide sequence ID" value="NZ_ATAY01000014.1"/>
</dbReference>
<dbReference type="Proteomes" id="UP000016860">
    <property type="component" value="Unassembled WGS sequence"/>
</dbReference>
<reference evidence="2 3" key="1">
    <citation type="journal article" date="2013" name="Genome Announc.">
        <title>Draft Genome Sequence of the Cellulolytic Bacterium Clostridium papyrosolvens C7 (ATCC 700395).</title>
        <authorList>
            <person name="Zepeda V."/>
            <person name="Dassa B."/>
            <person name="Borovok I."/>
            <person name="Lamed R."/>
            <person name="Bayer E.A."/>
            <person name="Cate J.H."/>
        </authorList>
    </citation>
    <scope>NUCLEOTIDE SEQUENCE [LARGE SCALE GENOMIC DNA]</scope>
    <source>
        <strain evidence="2 3">C7</strain>
    </source>
</reference>
<keyword evidence="1" id="KW-0472">Membrane</keyword>
<gene>
    <name evidence="2" type="ORF">L323_02565</name>
</gene>
<evidence type="ECO:0000256" key="1">
    <source>
        <dbReference type="SAM" id="Phobius"/>
    </source>
</evidence>
<proteinExistence type="predicted"/>
<feature type="transmembrane region" description="Helical" evidence="1">
    <location>
        <begin position="308"/>
        <end position="331"/>
    </location>
</feature>